<feature type="active site" description="Proton donor" evidence="8">
    <location>
        <position position="423"/>
    </location>
</feature>
<accession>A0A4Q0YQ61</accession>
<evidence type="ECO:0000256" key="8">
    <source>
        <dbReference type="PIRSR" id="PIRSR623612-1"/>
    </source>
</evidence>
<dbReference type="Pfam" id="PF02868">
    <property type="entry name" value="Peptidase_M4_C"/>
    <property type="match status" value="1"/>
</dbReference>
<dbReference type="Pfam" id="PF01447">
    <property type="entry name" value="Peptidase_M4"/>
    <property type="match status" value="1"/>
</dbReference>
<dbReference type="OrthoDB" id="5378341at2"/>
<evidence type="ECO:0000256" key="1">
    <source>
        <dbReference type="ARBA" id="ARBA00009388"/>
    </source>
</evidence>
<keyword evidence="3" id="KW-0479">Metal-binding</keyword>
<dbReference type="Gene3D" id="3.10.450.40">
    <property type="match status" value="1"/>
</dbReference>
<dbReference type="Gene3D" id="1.10.390.10">
    <property type="entry name" value="Neutral Protease Domain 2"/>
    <property type="match status" value="1"/>
</dbReference>
<evidence type="ECO:0000256" key="6">
    <source>
        <dbReference type="ARBA" id="ARBA00023049"/>
    </source>
</evidence>
<reference evidence="13 14" key="1">
    <citation type="submission" date="2017-10" db="EMBL/GenBank/DDBJ databases">
        <title>Nyctiphanis sp. nov., isolated from the stomach of the euphausiid Nyctiphanes simplex (Hansen, 1911) in the Gulf of California.</title>
        <authorList>
            <person name="Gomez-Gil B."/>
            <person name="Aguilar-Mendez M."/>
            <person name="Lopez-Cortes A."/>
            <person name="Gomez-Gutierrez J."/>
            <person name="Roque A."/>
            <person name="Lang E."/>
            <person name="Gonzalez-Castillo A."/>
        </authorList>
    </citation>
    <scope>NUCLEOTIDE SEQUENCE [LARGE SCALE GENOMIC DNA]</scope>
    <source>
        <strain evidence="13 14">CAIM 600</strain>
    </source>
</reference>
<feature type="signal peptide" evidence="9">
    <location>
        <begin position="1"/>
        <end position="22"/>
    </location>
</feature>
<dbReference type="SUPFAM" id="SSF55486">
    <property type="entry name" value="Metalloproteases ('zincins'), catalytic domain"/>
    <property type="match status" value="1"/>
</dbReference>
<dbReference type="CDD" id="cd09597">
    <property type="entry name" value="M4_TLP"/>
    <property type="match status" value="1"/>
</dbReference>
<evidence type="ECO:0000259" key="12">
    <source>
        <dbReference type="Pfam" id="PF04151"/>
    </source>
</evidence>
<gene>
    <name evidence="13" type="ORF">CS022_10830</name>
</gene>
<dbReference type="EMBL" id="PEIB01000011">
    <property type="protein sequence ID" value="RXJ73230.1"/>
    <property type="molecule type" value="Genomic_DNA"/>
</dbReference>
<feature type="chain" id="PRO_5020769710" evidence="9">
    <location>
        <begin position="23"/>
        <end position="868"/>
    </location>
</feature>
<dbReference type="Gene3D" id="2.60.120.380">
    <property type="match status" value="3"/>
</dbReference>
<feature type="domain" description="Peptidase M4 C-terminal" evidence="11">
    <location>
        <begin position="351"/>
        <end position="495"/>
    </location>
</feature>
<keyword evidence="6 13" id="KW-0482">Metalloprotease</keyword>
<evidence type="ECO:0000313" key="14">
    <source>
        <dbReference type="Proteomes" id="UP000290287"/>
    </source>
</evidence>
<dbReference type="GO" id="GO:0046872">
    <property type="term" value="F:metal ion binding"/>
    <property type="evidence" value="ECO:0007669"/>
    <property type="project" value="UniProtKB-KW"/>
</dbReference>
<dbReference type="InterPro" id="IPR023612">
    <property type="entry name" value="Peptidase_M4"/>
</dbReference>
<evidence type="ECO:0000256" key="2">
    <source>
        <dbReference type="ARBA" id="ARBA00022670"/>
    </source>
</evidence>
<dbReference type="InterPro" id="IPR001570">
    <property type="entry name" value="Peptidase_M4_C_domain"/>
</dbReference>
<comment type="caution">
    <text evidence="13">The sequence shown here is derived from an EMBL/GenBank/DDBJ whole genome shotgun (WGS) entry which is preliminary data.</text>
</comment>
<evidence type="ECO:0000259" key="10">
    <source>
        <dbReference type="Pfam" id="PF01447"/>
    </source>
</evidence>
<keyword evidence="9" id="KW-0732">Signal</keyword>
<evidence type="ECO:0000313" key="13">
    <source>
        <dbReference type="EMBL" id="RXJ73230.1"/>
    </source>
</evidence>
<dbReference type="InterPro" id="IPR007280">
    <property type="entry name" value="Peptidase_C_arc/bac"/>
</dbReference>
<dbReference type="InterPro" id="IPR050728">
    <property type="entry name" value="Zinc_Metalloprotease_M4"/>
</dbReference>
<dbReference type="PANTHER" id="PTHR33794:SF1">
    <property type="entry name" value="BACILLOLYSIN"/>
    <property type="match status" value="1"/>
</dbReference>
<comment type="similarity">
    <text evidence="1">Belongs to the peptidase M4 family.</text>
</comment>
<evidence type="ECO:0000259" key="11">
    <source>
        <dbReference type="Pfam" id="PF02868"/>
    </source>
</evidence>
<dbReference type="InterPro" id="IPR027268">
    <property type="entry name" value="Peptidase_M4/M1_CTD_sf"/>
</dbReference>
<evidence type="ECO:0000256" key="5">
    <source>
        <dbReference type="ARBA" id="ARBA00022833"/>
    </source>
</evidence>
<evidence type="ECO:0000256" key="4">
    <source>
        <dbReference type="ARBA" id="ARBA00022801"/>
    </source>
</evidence>
<dbReference type="PANTHER" id="PTHR33794">
    <property type="entry name" value="BACILLOLYSIN"/>
    <property type="match status" value="1"/>
</dbReference>
<dbReference type="Pfam" id="PF04151">
    <property type="entry name" value="PPC"/>
    <property type="match status" value="3"/>
</dbReference>
<feature type="domain" description="Peptidase C-terminal archaeal/bacterial" evidence="12">
    <location>
        <begin position="625"/>
        <end position="694"/>
    </location>
</feature>
<sequence length="868" mass="94308">MKGILLVIGAAFCCVISLFASAAKMTAIDDPSLLPDATHPFHSRLRAQPSGFQLEKVLDLPNGKAKYIYHQLHNGIPVRNAKAISEFTQGKHNVVRGQMMREIGIEGFDALPSMDGKKAMEISSKGISGTPMYPYVEAENEKSELFIWMDKNDQARLVYVTNYFLPARKPSRPYAIVDAKTGEVLKRWEGLAHAQEFGQGPGGNTKTGQYYFGLDYPGFMVEKSGNQCTMSNQYVSTVNLNHSTSGNTPYTYTCNDSLNTNTVKSINGAYSPLNDAHFFGKLVFDMYKDWFNLAPLSFKLVMRVHYGNGYENAFWNGSSMTFGDGGSYFYPLVDVNVSAHEVSHGFTEQNSDLDYFGMSGGINEAFSDIAGEAAEFYWKGTVDWVVGRDITKSAGGLRYFIDPTDDGVSIGHASQYTDGMDVHYSSGVFNRAFYLLSEEYGWGVKKAFEVFVLANRTYWTSSTDFDEGGCGVKNAASDLGYDTSDVENAFNQVGVYPCRVLTTLNAGVPISGLSGDVDDELYFSFSLTSNTDSASVTLAGGTGNADLMIKYGTPPQSGSYDCLSDGSDNTESCSVPLQGPGQYYAVVKGISVFSGVTINLESTILPPQVLEIDKPIVDIYGAKGDEQFYSFTMPADLSSLRVNTVGGTGDVDLYVKKGSLPSKTDYDCRPFRYGNTESCEVDDGEGTEYFVMLHAYSTYDGVTLSLLEGDLSDAEGSAVAVAPGEPVSNLSGNIDDKFYFVLNVSDFRSNNLSQIIQATLSLGSGDPDLYIRKDKAPTQFEYDCRSIGLGTAESCTVDASVNGNYYVMIYGANSFNGVTLQVNRSAGGPNPSSDQSSGSSGGAIKYILLASFLLLFRRRSSVTVRIVT</sequence>
<dbReference type="GO" id="GO:0004222">
    <property type="term" value="F:metalloendopeptidase activity"/>
    <property type="evidence" value="ECO:0007669"/>
    <property type="project" value="InterPro"/>
</dbReference>
<organism evidence="13 14">
    <name type="scientific">Veronia nyctiphanis</name>
    <dbReference type="NCBI Taxonomy" id="1278244"/>
    <lineage>
        <taxon>Bacteria</taxon>
        <taxon>Pseudomonadati</taxon>
        <taxon>Pseudomonadota</taxon>
        <taxon>Gammaproteobacteria</taxon>
        <taxon>Vibrionales</taxon>
        <taxon>Vibrionaceae</taxon>
        <taxon>Veronia</taxon>
    </lineage>
</organism>
<dbReference type="Gene3D" id="3.10.450.490">
    <property type="match status" value="1"/>
</dbReference>
<feature type="active site" evidence="8">
    <location>
        <position position="341"/>
    </location>
</feature>
<feature type="domain" description="Peptidase C-terminal archaeal/bacterial" evidence="12">
    <location>
        <begin position="520"/>
        <end position="588"/>
    </location>
</feature>
<dbReference type="InterPro" id="IPR013856">
    <property type="entry name" value="Peptidase_M4_domain"/>
</dbReference>
<evidence type="ECO:0000256" key="9">
    <source>
        <dbReference type="SAM" id="SignalP"/>
    </source>
</evidence>
<feature type="domain" description="Peptidase M4" evidence="10">
    <location>
        <begin position="205"/>
        <end position="348"/>
    </location>
</feature>
<dbReference type="PRINTS" id="PR00730">
    <property type="entry name" value="THERMOLYSIN"/>
</dbReference>
<dbReference type="Gene3D" id="3.10.170.10">
    <property type="match status" value="1"/>
</dbReference>
<dbReference type="AlphaFoldDB" id="A0A4Q0YQ61"/>
<proteinExistence type="inferred from homology"/>
<name>A0A4Q0YQ61_9GAMM</name>
<keyword evidence="5" id="KW-0862">Zinc</keyword>
<protein>
    <submittedName>
        <fullName evidence="13">Zinc-dependent metalloprotease</fullName>
    </submittedName>
</protein>
<keyword evidence="14" id="KW-1185">Reference proteome</keyword>
<dbReference type="GO" id="GO:0006508">
    <property type="term" value="P:proteolysis"/>
    <property type="evidence" value="ECO:0007669"/>
    <property type="project" value="UniProtKB-KW"/>
</dbReference>
<dbReference type="Proteomes" id="UP000290287">
    <property type="component" value="Unassembled WGS sequence"/>
</dbReference>
<evidence type="ECO:0000256" key="7">
    <source>
        <dbReference type="ARBA" id="ARBA00023145"/>
    </source>
</evidence>
<keyword evidence="4" id="KW-0378">Hydrolase</keyword>
<feature type="domain" description="Peptidase C-terminal archaeal/bacterial" evidence="12">
    <location>
        <begin position="756"/>
        <end position="811"/>
    </location>
</feature>
<keyword evidence="7" id="KW-0865">Zymogen</keyword>
<evidence type="ECO:0000256" key="3">
    <source>
        <dbReference type="ARBA" id="ARBA00022723"/>
    </source>
</evidence>
<keyword evidence="2 13" id="KW-0645">Protease</keyword>